<accession>A0A6G3XC58</accession>
<evidence type="ECO:0000256" key="6">
    <source>
        <dbReference type="ARBA" id="ARBA00023136"/>
    </source>
</evidence>
<gene>
    <name evidence="10" type="ORF">G3M58_53440</name>
</gene>
<evidence type="ECO:0000259" key="9">
    <source>
        <dbReference type="PROSITE" id="PS50850"/>
    </source>
</evidence>
<dbReference type="AlphaFoldDB" id="A0A6G3XC58"/>
<feature type="transmembrane region" description="Helical" evidence="8">
    <location>
        <begin position="47"/>
        <end position="72"/>
    </location>
</feature>
<comment type="caution">
    <text evidence="10">The sequence shown here is derived from an EMBL/GenBank/DDBJ whole genome shotgun (WGS) entry which is preliminary data.</text>
</comment>
<dbReference type="PANTHER" id="PTHR42718">
    <property type="entry name" value="MAJOR FACILITATOR SUPERFAMILY MULTIDRUG TRANSPORTER MFSC"/>
    <property type="match status" value="1"/>
</dbReference>
<sequence>MMSAPTTAANSLGRRRPALVVLCFVQFMLVLDDNVVSVALPSMREDLGFGAAGLAWVVNAYFLAFGGLLLLFGRMADLLGRR</sequence>
<dbReference type="InterPro" id="IPR020846">
    <property type="entry name" value="MFS_dom"/>
</dbReference>
<keyword evidence="5 8" id="KW-1133">Transmembrane helix</keyword>
<protein>
    <submittedName>
        <fullName evidence="10">MFS transporter</fullName>
    </submittedName>
</protein>
<evidence type="ECO:0000256" key="5">
    <source>
        <dbReference type="ARBA" id="ARBA00022989"/>
    </source>
</evidence>
<comment type="subcellular location">
    <subcellularLocation>
        <location evidence="1">Cell membrane</location>
        <topology evidence="1">Multi-pass membrane protein</topology>
    </subcellularLocation>
</comment>
<dbReference type="InterPro" id="IPR011701">
    <property type="entry name" value="MFS"/>
</dbReference>
<dbReference type="Pfam" id="PF07690">
    <property type="entry name" value="MFS_1"/>
    <property type="match status" value="1"/>
</dbReference>
<dbReference type="GO" id="GO:0022857">
    <property type="term" value="F:transmembrane transporter activity"/>
    <property type="evidence" value="ECO:0007669"/>
    <property type="project" value="InterPro"/>
</dbReference>
<keyword evidence="2" id="KW-0813">Transport</keyword>
<evidence type="ECO:0000256" key="7">
    <source>
        <dbReference type="ARBA" id="ARBA00023251"/>
    </source>
</evidence>
<dbReference type="PROSITE" id="PS50850">
    <property type="entry name" value="MFS"/>
    <property type="match status" value="1"/>
</dbReference>
<evidence type="ECO:0000256" key="3">
    <source>
        <dbReference type="ARBA" id="ARBA00022475"/>
    </source>
</evidence>
<dbReference type="EMBL" id="JAAGMN010005525">
    <property type="protein sequence ID" value="NEE15254.1"/>
    <property type="molecule type" value="Genomic_DNA"/>
</dbReference>
<evidence type="ECO:0000256" key="8">
    <source>
        <dbReference type="SAM" id="Phobius"/>
    </source>
</evidence>
<dbReference type="GO" id="GO:0046677">
    <property type="term" value="P:response to antibiotic"/>
    <property type="evidence" value="ECO:0007669"/>
    <property type="project" value="UniProtKB-KW"/>
</dbReference>
<feature type="domain" description="Major facilitator superfamily (MFS) profile" evidence="9">
    <location>
        <begin position="18"/>
        <end position="82"/>
    </location>
</feature>
<evidence type="ECO:0000313" key="10">
    <source>
        <dbReference type="EMBL" id="NEE15254.1"/>
    </source>
</evidence>
<dbReference type="SUPFAM" id="SSF103473">
    <property type="entry name" value="MFS general substrate transporter"/>
    <property type="match status" value="1"/>
</dbReference>
<keyword evidence="7" id="KW-0046">Antibiotic resistance</keyword>
<feature type="non-terminal residue" evidence="10">
    <location>
        <position position="82"/>
    </location>
</feature>
<evidence type="ECO:0000256" key="1">
    <source>
        <dbReference type="ARBA" id="ARBA00004651"/>
    </source>
</evidence>
<dbReference type="Gene3D" id="1.20.1720.10">
    <property type="entry name" value="Multidrug resistance protein D"/>
    <property type="match status" value="1"/>
</dbReference>
<proteinExistence type="predicted"/>
<evidence type="ECO:0000256" key="4">
    <source>
        <dbReference type="ARBA" id="ARBA00022692"/>
    </source>
</evidence>
<keyword evidence="4 8" id="KW-0812">Transmembrane</keyword>
<keyword evidence="3" id="KW-1003">Cell membrane</keyword>
<reference evidence="10" key="1">
    <citation type="submission" date="2020-01" db="EMBL/GenBank/DDBJ databases">
        <title>Insect and environment-associated Actinomycetes.</title>
        <authorList>
            <person name="Currrie C."/>
            <person name="Chevrette M."/>
            <person name="Carlson C."/>
            <person name="Stubbendieck R."/>
            <person name="Wendt-Pienkowski E."/>
        </authorList>
    </citation>
    <scope>NUCLEOTIDE SEQUENCE</scope>
    <source>
        <strain evidence="10">SID7499</strain>
    </source>
</reference>
<keyword evidence="6 8" id="KW-0472">Membrane</keyword>
<organism evidence="10">
    <name type="scientific">Streptomyces sp. SID7499</name>
    <dbReference type="NCBI Taxonomy" id="2706086"/>
    <lineage>
        <taxon>Bacteria</taxon>
        <taxon>Bacillati</taxon>
        <taxon>Actinomycetota</taxon>
        <taxon>Actinomycetes</taxon>
        <taxon>Kitasatosporales</taxon>
        <taxon>Streptomycetaceae</taxon>
        <taxon>Streptomyces</taxon>
    </lineage>
</organism>
<dbReference type="PANTHER" id="PTHR42718:SF46">
    <property type="entry name" value="BLR6921 PROTEIN"/>
    <property type="match status" value="1"/>
</dbReference>
<name>A0A6G3XC58_9ACTN</name>
<dbReference type="InterPro" id="IPR036259">
    <property type="entry name" value="MFS_trans_sf"/>
</dbReference>
<evidence type="ECO:0000256" key="2">
    <source>
        <dbReference type="ARBA" id="ARBA00022448"/>
    </source>
</evidence>
<dbReference type="GO" id="GO:0005886">
    <property type="term" value="C:plasma membrane"/>
    <property type="evidence" value="ECO:0007669"/>
    <property type="project" value="UniProtKB-SubCell"/>
</dbReference>